<evidence type="ECO:0000313" key="11">
    <source>
        <dbReference type="EMBL" id="PRO94542.1"/>
    </source>
</evidence>
<dbReference type="Proteomes" id="UP000238378">
    <property type="component" value="Unassembled WGS sequence"/>
</dbReference>
<organism evidence="12 14">
    <name type="scientific">Lactiplantibacillus pentosus</name>
    <name type="common">Lactobacillus pentosus</name>
    <dbReference type="NCBI Taxonomy" id="1589"/>
    <lineage>
        <taxon>Bacteria</taxon>
        <taxon>Bacillati</taxon>
        <taxon>Bacillota</taxon>
        <taxon>Bacilli</taxon>
        <taxon>Lactobacillales</taxon>
        <taxon>Lactobacillaceae</taxon>
        <taxon>Lactiplantibacillus</taxon>
    </lineage>
</organism>
<keyword evidence="13" id="KW-1185">Reference proteome</keyword>
<dbReference type="Pfam" id="PF17883">
    <property type="entry name" value="MBG"/>
    <property type="match status" value="3"/>
</dbReference>
<dbReference type="NCBIfam" id="TIGR03715">
    <property type="entry name" value="KxYKxGKxW"/>
    <property type="match status" value="1"/>
</dbReference>
<evidence type="ECO:0000259" key="9">
    <source>
        <dbReference type="Pfam" id="PF17965"/>
    </source>
</evidence>
<dbReference type="Pfam" id="PF17965">
    <property type="entry name" value="MucBP_2"/>
    <property type="match status" value="4"/>
</dbReference>
<feature type="domain" description="MBG" evidence="8">
    <location>
        <begin position="383"/>
        <end position="484"/>
    </location>
</feature>
<feature type="domain" description="Mucin binding" evidence="9">
    <location>
        <begin position="1767"/>
        <end position="1839"/>
    </location>
</feature>
<evidence type="ECO:0000256" key="1">
    <source>
        <dbReference type="ARBA" id="ARBA00022512"/>
    </source>
</evidence>
<reference evidence="12 14" key="2">
    <citation type="submission" date="2018-10" db="EMBL/GenBank/DDBJ databases">
        <title>Genome sequences of five Lactobacillus pentosus strains isolated from brines of traditionally fermented spanish-style green table olives and differences between them.</title>
        <authorList>
            <person name="Jimenez Diaz R."/>
        </authorList>
    </citation>
    <scope>NUCLEOTIDE SEQUENCE [LARGE SCALE GENOMIC DNA]</scope>
    <source>
        <strain evidence="12 14">IG10</strain>
    </source>
</reference>
<feature type="domain" description="Mucin binding" evidence="9">
    <location>
        <begin position="1560"/>
        <end position="1632"/>
    </location>
</feature>
<evidence type="ECO:0000259" key="8">
    <source>
        <dbReference type="Pfam" id="PF17883"/>
    </source>
</evidence>
<feature type="region of interest" description="Disordered" evidence="5">
    <location>
        <begin position="2052"/>
        <end position="2097"/>
    </location>
</feature>
<dbReference type="PANTHER" id="PTHR45979">
    <property type="entry name" value="PAP/OAS1 SUBSTRATE-BINDING DOMAIN SUPERFAMILY"/>
    <property type="match status" value="1"/>
</dbReference>
<dbReference type="Pfam" id="PF00746">
    <property type="entry name" value="Gram_pos_anchor"/>
    <property type="match status" value="1"/>
</dbReference>
<accession>A0ABD7IQP0</accession>
<feature type="domain" description="Mub B2-like" evidence="10">
    <location>
        <begin position="1846"/>
        <end position="1942"/>
    </location>
</feature>
<dbReference type="InterPro" id="IPR022263">
    <property type="entry name" value="KxYKxGKxW"/>
</dbReference>
<dbReference type="Proteomes" id="UP000276249">
    <property type="component" value="Unassembled WGS sequence"/>
</dbReference>
<dbReference type="Pfam" id="PF17966">
    <property type="entry name" value="Muc_B2"/>
    <property type="match status" value="4"/>
</dbReference>
<dbReference type="InterPro" id="IPR019931">
    <property type="entry name" value="LPXTG_anchor"/>
</dbReference>
<keyword evidence="6" id="KW-0472">Membrane</keyword>
<name>A0ABD7IQP0_LACPE</name>
<feature type="domain" description="Mucin binding" evidence="9">
    <location>
        <begin position="1170"/>
        <end position="1241"/>
    </location>
</feature>
<keyword evidence="6" id="KW-1133">Transmembrane helix</keyword>
<evidence type="ECO:0000256" key="6">
    <source>
        <dbReference type="SAM" id="Phobius"/>
    </source>
</evidence>
<dbReference type="InterPro" id="IPR058921">
    <property type="entry name" value="PAP/OAS1-rel"/>
</dbReference>
<feature type="domain" description="MBG" evidence="8">
    <location>
        <begin position="277"/>
        <end position="377"/>
    </location>
</feature>
<dbReference type="RefSeq" id="WP_105961361.1">
    <property type="nucleotide sequence ID" value="NZ_JAHLCJ010000012.1"/>
</dbReference>
<keyword evidence="2" id="KW-0964">Secreted</keyword>
<evidence type="ECO:0000256" key="2">
    <source>
        <dbReference type="ARBA" id="ARBA00022525"/>
    </source>
</evidence>
<dbReference type="InterPro" id="IPR041277">
    <property type="entry name" value="MBG_Lactobacillales"/>
</dbReference>
<dbReference type="EMBL" id="PVOB01000160">
    <property type="protein sequence ID" value="PRO94542.1"/>
    <property type="molecule type" value="Genomic_DNA"/>
</dbReference>
<feature type="region of interest" description="Disordered" evidence="5">
    <location>
        <begin position="74"/>
        <end position="231"/>
    </location>
</feature>
<feature type="domain" description="MBG" evidence="8">
    <location>
        <begin position="905"/>
        <end position="1011"/>
    </location>
</feature>
<feature type="region of interest" description="Disordered" evidence="5">
    <location>
        <begin position="1636"/>
        <end position="1666"/>
    </location>
</feature>
<reference evidence="11 13" key="1">
    <citation type="submission" date="2018-03" db="EMBL/GenBank/DDBJ databases">
        <title>Draft Genome Sequences of six Lactobacillus pentosus Strains Isolated from Brines of Traditionally Fermented Spanish-Style Green Table Olives.</title>
        <authorList>
            <person name="Calero-Delgado B."/>
            <person name="Martin-Platero A.M."/>
            <person name="Perez-Pulido A.J."/>
            <person name="Benitez-Cabello A."/>
            <person name="Casimiro-Soriguer C.S."/>
            <person name="Martinez-Bueno M."/>
            <person name="Arroyo-Lopez F.N."/>
            <person name="Rodriguez-Gomez F."/>
            <person name="Bautista-Gallego J."/>
            <person name="Garrido-Fernandez A."/>
            <person name="Jimenez-Diaz R."/>
        </authorList>
    </citation>
    <scope>NUCLEOTIDE SEQUENCE [LARGE SCALE GENOMIC DNA]</scope>
    <source>
        <strain evidence="11 13">IG2</strain>
    </source>
</reference>
<dbReference type="InterPro" id="IPR041495">
    <property type="entry name" value="Mub_B2"/>
</dbReference>
<dbReference type="Pfam" id="PF19258">
    <property type="entry name" value="KxYKxGKxW_sig"/>
    <property type="match status" value="1"/>
</dbReference>
<feature type="compositionally biased region" description="Low complexity" evidence="5">
    <location>
        <begin position="84"/>
        <end position="116"/>
    </location>
</feature>
<feature type="transmembrane region" description="Helical" evidence="6">
    <location>
        <begin position="2100"/>
        <end position="2120"/>
    </location>
</feature>
<feature type="domain" description="Mub B2-like" evidence="10">
    <location>
        <begin position="1456"/>
        <end position="1557"/>
    </location>
</feature>
<keyword evidence="4" id="KW-0572">Peptidoglycan-anchor</keyword>
<evidence type="ECO:0000256" key="3">
    <source>
        <dbReference type="ARBA" id="ARBA00022729"/>
    </source>
</evidence>
<feature type="compositionally biased region" description="Low complexity" evidence="5">
    <location>
        <begin position="1987"/>
        <end position="2001"/>
    </location>
</feature>
<evidence type="ECO:0000313" key="14">
    <source>
        <dbReference type="Proteomes" id="UP000276249"/>
    </source>
</evidence>
<dbReference type="Gene3D" id="2.60.40.4300">
    <property type="match status" value="4"/>
</dbReference>
<keyword evidence="6" id="KW-0812">Transmembrane</keyword>
<feature type="domain" description="Mub B2-like" evidence="10">
    <location>
        <begin position="1666"/>
        <end position="1764"/>
    </location>
</feature>
<dbReference type="Gene3D" id="3.10.20.470">
    <property type="match status" value="4"/>
</dbReference>
<evidence type="ECO:0000313" key="12">
    <source>
        <dbReference type="EMBL" id="RMW47130.1"/>
    </source>
</evidence>
<evidence type="ECO:0000259" key="10">
    <source>
        <dbReference type="Pfam" id="PF17966"/>
    </source>
</evidence>
<evidence type="ECO:0000259" key="7">
    <source>
        <dbReference type="Pfam" id="PF00746"/>
    </source>
</evidence>
<dbReference type="InterPro" id="IPR041558">
    <property type="entry name" value="MucBP_2"/>
</dbReference>
<evidence type="ECO:0000313" key="13">
    <source>
        <dbReference type="Proteomes" id="UP000238378"/>
    </source>
</evidence>
<feature type="compositionally biased region" description="Low complexity" evidence="5">
    <location>
        <begin position="2016"/>
        <end position="2035"/>
    </location>
</feature>
<sequence length="2127" mass="221931">MQKRRLQRARLTEKRTYKMYKKGRFWLVAGLSTFTLSTGIVQMRAHADDTAGSATAQQGATAASITAQSVTLTSHSQATSVDESNTATDSDATEATTAQSTSHTDSSTAATETATTDSDKATADHSTSETTVTTDTTSKAKTSDTATTSATSTDATKTDTTATQTAAKTATDQDSTSKQTSTTNQGDTTTKTDAAGQSTASSQTTDDQTPTENAASTTTTQSTATDSTSLAETATEALATSDVKTATDQTMQTAAKNTIAAVLSQQSGLMRARSAAVTVATLNDATKAYDGKTTTPNQYTVTLADGTKAPADWAATSTANVYTVTDLTDIDTTSFSAGVGTYAIAFSTTGLDKLAQANSSADITAANVVTGTLTITQAPVPSSTITIGSTSIDYGDAKPSTYTITVPSQYNVPSDWTLTSTATDGTTNTYSIASASGDITVPTATASGTYQLVLSDQGMTALQQANPNEAITADTVVTGTLTIASHDIITMGASTVTVNKTTSTVQVTVNSRSVVVPSDWKVYYDDSETDSIVYSVPVADTTYSTAVNTAVIGQYTITLTDAALADLTSLNTGMTFDRDNVGDGVVLVKASSTVNLSPNNFGAQASYESPVTVLTISHARTKGIDLSYGQGLYLVLPLLNMAQVAASGQLTVDNLTEYVIVPAGFKVASTASDGKLQVATDPVATLTAAIETMLTTHDVTYQGLTVTQLTDYKGRQTFQVHFDQTVVYNGNAFESLIYTLLPTIAVQSSGVTSGLIGNQVSSPDSAVVYVTDDPDKNEGSYSLNLQSYTNIDSVADALGIADAVTISSGFTNYLYSYKLSAKSITDTYQLVSTDGTDLGQVTYTGDSGATYVPLAKLPTTIDKDGVTYYLNVSAVAATQTYDGDDPSTYTVTYQRYVTTTSTDTTAAITMAPATKVYDNDATTDPSSYTVYLPTEYTAPSTWSVDSTATAVTGTTAYTVPVTDVDVTALEQNVGAYAVTLNATGMAALAAANPGLLIANKVNAGGTYTITKRPATITLPDTVLWANGQEQNITPAVSNVVTGQTLGYTLTAGLTEPGTETVTATLTSAAVNDNYDITIVPGKLMVGDITVVYQYQDYDAASGTYHLATTATGTVTHGTDRTAADYLTYSTTGAAKTGYTLVSDDTGYAPNGTLSDVGGQVVYIYQQNKETATVTFMDTTTNQPLGTTVQLTGGYGSTATYSPADQIAAYVKAGYVLVSNGVPTTGITFGATGNDYVIELAHGTQTVTVDQPGSVDPDTLRQTSQRTIHYVYADQTKAADDQVQTVAYTRAATVDTVDQTVLSYGNWTTADATYAAVTSPTLVGYTPDIATVAAATATKVGEALATTVTYAANPESITVQFVDETAGNTVLKSVPLNGYYGDVADYNATADIAQYTQLGYILTASDLPDQLVYTEGQPVYTIKLAHQRVTVSVDHPGTPGSAIDPTNPDGPKYPAGTAQTDLQKTVTRTIDYQYADGTQAATPVQQSVTFDRTATFDMVTGDQLTYSDWTVATGQSAGVAAVTSPTITGYQASSDEVAATTLTSQNQPQTIVITYAPQAMTATVTFIDATGGQTLTTTPVTGDYGTTSTYSPATQITAYEQQGYQLVDNDVPTTGIQFDQVGTPRNYTVKLTHHLTTVTPSEPGTPGQPIDGDNPDGPKYPAGTGSADLTMSKQRTITYVYTDGSTAAPTVTQTVAFYRNATVDQVSQQVAYSDWLTADAATTGSYAAMTSPTIVGYTPDTTRVTSVDVGATAADTQAVVTYQAKTETATVTYIDATTNQQLGATITLTGAFGTPLGYQTTAQIAAYVQAGYVLMGSDYPADATFDQDDAVQAYTVYLAHNKMVITAPTQLTKVVTQTIHYQDRAGKALLADTVRTLTFTRSGVSDAVTGVNTYSEWTPTTMAFTALAAPTLAGYHAVTAGAQAVTITAASGDDVQTVTYAANEPVKPTEPTKPVKPTEPTKPGQPTKPEKPAEPVKPTEPAKPVKPMKPTETTKPVKPTKPGQSTTTVKTDDHVQPGKTGQTTPAPQPATGTSTGQVAQVTTTKQARSWQAAQTKQSNARLKPATAAIKSGVKATSAPTRQRQSNAAGQLPQTSDNRQSGLMATTLGLTLATFLLGFGGVKRKRHHE</sequence>
<feature type="compositionally biased region" description="Polar residues" evidence="5">
    <location>
        <begin position="74"/>
        <end position="83"/>
    </location>
</feature>
<dbReference type="EMBL" id="RDCJ01000091">
    <property type="protein sequence ID" value="RMW47130.1"/>
    <property type="molecule type" value="Genomic_DNA"/>
</dbReference>
<dbReference type="Gene3D" id="3.10.430.110">
    <property type="match status" value="3"/>
</dbReference>
<protein>
    <submittedName>
        <fullName evidence="12">Mucus-binding protein</fullName>
    </submittedName>
</protein>
<comment type="caution">
    <text evidence="12">The sequence shown here is derived from an EMBL/GenBank/DDBJ whole genome shotgun (WGS) entry which is preliminary data.</text>
</comment>
<gene>
    <name evidence="11" type="ORF">C6Y08_09415</name>
    <name evidence="12" type="ORF">D6U18_08565</name>
</gene>
<keyword evidence="1" id="KW-0134">Cell wall</keyword>
<evidence type="ECO:0000256" key="4">
    <source>
        <dbReference type="ARBA" id="ARBA00023088"/>
    </source>
</evidence>
<feature type="compositionally biased region" description="Polar residues" evidence="5">
    <location>
        <begin position="2076"/>
        <end position="2097"/>
    </location>
</feature>
<feature type="compositionally biased region" description="Basic and acidic residues" evidence="5">
    <location>
        <begin position="117"/>
        <end position="127"/>
    </location>
</feature>
<proteinExistence type="predicted"/>
<feature type="domain" description="Gram-positive cocci surface proteins LPxTG" evidence="7">
    <location>
        <begin position="2083"/>
        <end position="2125"/>
    </location>
</feature>
<dbReference type="PANTHER" id="PTHR45979:SF30">
    <property type="entry name" value="NUCLEOTIDYLTRANSFERASE"/>
    <property type="match status" value="1"/>
</dbReference>
<feature type="domain" description="Mucin binding" evidence="9">
    <location>
        <begin position="1355"/>
        <end position="1425"/>
    </location>
</feature>
<keyword evidence="3" id="KW-0732">Signal</keyword>
<feature type="region of interest" description="Disordered" evidence="5">
    <location>
        <begin position="1940"/>
        <end position="2036"/>
    </location>
</feature>
<feature type="compositionally biased region" description="Low complexity" evidence="5">
    <location>
        <begin position="128"/>
        <end position="231"/>
    </location>
</feature>
<feature type="domain" description="Mub B2-like" evidence="10">
    <location>
        <begin position="1255"/>
        <end position="1352"/>
    </location>
</feature>
<evidence type="ECO:0000256" key="5">
    <source>
        <dbReference type="SAM" id="MobiDB-lite"/>
    </source>
</evidence>